<evidence type="ECO:0000313" key="3">
    <source>
        <dbReference type="EMBL" id="WZN62711.1"/>
    </source>
</evidence>
<feature type="domain" description="Peptidase S74" evidence="2">
    <location>
        <begin position="218"/>
        <end position="330"/>
    </location>
</feature>
<feature type="signal peptide" evidence="1">
    <location>
        <begin position="1"/>
        <end position="32"/>
    </location>
</feature>
<accession>A0AAX4P9I9</accession>
<dbReference type="PROSITE" id="PS51688">
    <property type="entry name" value="ICA"/>
    <property type="match status" value="1"/>
</dbReference>
<dbReference type="InterPro" id="IPR030392">
    <property type="entry name" value="S74_ICA"/>
</dbReference>
<dbReference type="EMBL" id="CP151506">
    <property type="protein sequence ID" value="WZN62711.1"/>
    <property type="molecule type" value="Genomic_DNA"/>
</dbReference>
<proteinExistence type="predicted"/>
<organism evidence="3 4">
    <name type="scientific">Chloropicon roscoffensis</name>
    <dbReference type="NCBI Taxonomy" id="1461544"/>
    <lineage>
        <taxon>Eukaryota</taxon>
        <taxon>Viridiplantae</taxon>
        <taxon>Chlorophyta</taxon>
        <taxon>Chloropicophyceae</taxon>
        <taxon>Chloropicales</taxon>
        <taxon>Chloropicaceae</taxon>
        <taxon>Chloropicon</taxon>
    </lineage>
</organism>
<gene>
    <name evidence="3" type="ORF">HKI87_06g42530</name>
</gene>
<evidence type="ECO:0000256" key="1">
    <source>
        <dbReference type="SAM" id="SignalP"/>
    </source>
</evidence>
<dbReference type="Proteomes" id="UP001472866">
    <property type="component" value="Chromosome 06"/>
</dbReference>
<sequence>MRHHGGPLGCGRPLRAVVFILQLILLVGFSRQGDDICDLPGLTMEYPNVKVEGTYRMKMLTNGPQQSPLGTCSIYCKRDKSLYFRDDEGREKEVTANNLAAPVGVKGSYGELLKLSRTTSSMASYVTMDDGVGDVFESRIGHESSTGTGVFGGGSAYALSIGTSSDHAISFHTSGKASPRLFIDPTGRVGLGRIAKTNTLEVNGEASKTTAGSWLSNSDARIKENVETIDPEVALSKVLSLRPVSYSYTEVYREKYPEVGRRRRWVNFIAQEYAEVFPEAVTRTEERLWGDKGVEDAEGILQVDVHDVNIHLVAALQAQQRQIAALRSELDGLLHKVST</sequence>
<feature type="chain" id="PRO_5044005249" evidence="1">
    <location>
        <begin position="33"/>
        <end position="339"/>
    </location>
</feature>
<dbReference type="AlphaFoldDB" id="A0AAX4P9I9"/>
<protein>
    <submittedName>
        <fullName evidence="3">Peptidase S74 domain-containing protein</fullName>
    </submittedName>
</protein>
<dbReference type="Pfam" id="PF13884">
    <property type="entry name" value="Peptidase_S74"/>
    <property type="match status" value="1"/>
</dbReference>
<evidence type="ECO:0000259" key="2">
    <source>
        <dbReference type="PROSITE" id="PS51688"/>
    </source>
</evidence>
<keyword evidence="1" id="KW-0732">Signal</keyword>
<name>A0AAX4P9I9_9CHLO</name>
<keyword evidence="4" id="KW-1185">Reference proteome</keyword>
<evidence type="ECO:0000313" key="4">
    <source>
        <dbReference type="Proteomes" id="UP001472866"/>
    </source>
</evidence>
<reference evidence="3 4" key="1">
    <citation type="submission" date="2024-03" db="EMBL/GenBank/DDBJ databases">
        <title>Complete genome sequence of the green alga Chloropicon roscoffensis RCC1871.</title>
        <authorList>
            <person name="Lemieux C."/>
            <person name="Pombert J.-F."/>
            <person name="Otis C."/>
            <person name="Turmel M."/>
        </authorList>
    </citation>
    <scope>NUCLEOTIDE SEQUENCE [LARGE SCALE GENOMIC DNA]</scope>
    <source>
        <strain evidence="3 4">RCC1871</strain>
    </source>
</reference>